<dbReference type="GO" id="GO:0008131">
    <property type="term" value="F:primary methylamine oxidase activity"/>
    <property type="evidence" value="ECO:0007669"/>
    <property type="project" value="InterPro"/>
</dbReference>
<dbReference type="PANTHER" id="PTHR10638:SF20">
    <property type="entry name" value="AMINE OXIDASE"/>
    <property type="match status" value="1"/>
</dbReference>
<evidence type="ECO:0000256" key="3">
    <source>
        <dbReference type="SAM" id="SignalP"/>
    </source>
</evidence>
<comment type="caution">
    <text evidence="5">The sequence shown here is derived from an EMBL/GenBank/DDBJ whole genome shotgun (WGS) entry which is preliminary data.</text>
</comment>
<feature type="modified residue" description="2',4',5'-topaquinone" evidence="1">
    <location>
        <position position="194"/>
    </location>
</feature>
<dbReference type="GO" id="GO:0009308">
    <property type="term" value="P:amine metabolic process"/>
    <property type="evidence" value="ECO:0007669"/>
    <property type="project" value="UniProtKB-UniRule"/>
</dbReference>
<comment type="similarity">
    <text evidence="2">Belongs to the copper/topaquinone oxidase family.</text>
</comment>
<dbReference type="AlphaFoldDB" id="A0A8J3RUL6"/>
<reference evidence="5 6" key="1">
    <citation type="submission" date="2021-01" db="EMBL/GenBank/DDBJ databases">
        <title>Whole genome shotgun sequence of Planobispora longispora NBRC 13918.</title>
        <authorList>
            <person name="Komaki H."/>
            <person name="Tamura T."/>
        </authorList>
    </citation>
    <scope>NUCLEOTIDE SEQUENCE [LARGE SCALE GENOMIC DNA]</scope>
    <source>
        <strain evidence="5 6">NBRC 13918</strain>
    </source>
</reference>
<organism evidence="5 6">
    <name type="scientific">Planobispora longispora</name>
    <dbReference type="NCBI Taxonomy" id="28887"/>
    <lineage>
        <taxon>Bacteria</taxon>
        <taxon>Bacillati</taxon>
        <taxon>Actinomycetota</taxon>
        <taxon>Actinomycetes</taxon>
        <taxon>Streptosporangiales</taxon>
        <taxon>Streptosporangiaceae</taxon>
        <taxon>Planobispora</taxon>
    </lineage>
</organism>
<keyword evidence="2" id="KW-0479">Metal-binding</keyword>
<dbReference type="PANTHER" id="PTHR10638">
    <property type="entry name" value="COPPER AMINE OXIDASE"/>
    <property type="match status" value="1"/>
</dbReference>
<dbReference type="SUPFAM" id="SSF49998">
    <property type="entry name" value="Amine oxidase catalytic domain"/>
    <property type="match status" value="1"/>
</dbReference>
<evidence type="ECO:0000256" key="2">
    <source>
        <dbReference type="RuleBase" id="RU000672"/>
    </source>
</evidence>
<dbReference type="EMBL" id="BOOH01000077">
    <property type="protein sequence ID" value="GIH81443.1"/>
    <property type="molecule type" value="Genomic_DNA"/>
</dbReference>
<dbReference type="EC" id="1.4.3.-" evidence="2"/>
<name>A0A8J3RUL6_9ACTN</name>
<dbReference type="InterPro" id="IPR036460">
    <property type="entry name" value="Cu_amine_oxidase_C_sf"/>
</dbReference>
<dbReference type="InterPro" id="IPR015798">
    <property type="entry name" value="Cu_amine_oxidase_C"/>
</dbReference>
<evidence type="ECO:0000256" key="1">
    <source>
        <dbReference type="PIRSR" id="PIRSR600269-51"/>
    </source>
</evidence>
<keyword evidence="2" id="KW-0560">Oxidoreductase</keyword>
<sequence>MRLSALLPSLLSCALIVTCGASASASAPARAGTVLPTGTVRPSGALSPGGAVREAARRAPACGAPYLVERELPNGARWRLCWEMRVIEGLTLTGVAYTPPRGRPIPVLRSTALAQIHVPYDSGEPRFHDIGALGENAVTLASADCPGGERRERFVCVTTRSRGHGYLKSLPGEPNLSALGHELVVYAAFQIGWYTYLVEWAFSDDGAITPRVGATGSLAGFATGPEYGWSTGTGDTHVEQSHTHNIFWRLDFDVDGPKHDVVEQYDFPGSGTARRTLSRTVFTEEAKAVNAPARWWRVVDTESRNADGHPISWEIGDSGSAQYRGPADEAFTRADLYVTQYRACERLASNNPAPRCAGSVDRYVSGQRLTDPVVWVNVSYHHVARDEDADPMPTHWQGFRITPRDAMAENPR</sequence>
<protein>
    <recommendedName>
        <fullName evidence="2">Amine oxidase</fullName>
        <ecNumber evidence="2">1.4.3.-</ecNumber>
    </recommendedName>
</protein>
<dbReference type="Proteomes" id="UP000616724">
    <property type="component" value="Unassembled WGS sequence"/>
</dbReference>
<comment type="PTM">
    <text evidence="1 2">Topaquinone (TPQ) is generated by copper-dependent autoxidation of a specific tyrosyl residue.</text>
</comment>
<gene>
    <name evidence="5" type="ORF">Plo01_78720</name>
</gene>
<evidence type="ECO:0000259" key="4">
    <source>
        <dbReference type="Pfam" id="PF01179"/>
    </source>
</evidence>
<comment type="cofactor">
    <cofactor evidence="2">
        <name>Cu cation</name>
        <dbReference type="ChEBI" id="CHEBI:23378"/>
    </cofactor>
    <text evidence="2">Contains 1 topaquinone per subunit.</text>
</comment>
<accession>A0A8J3RUL6</accession>
<feature type="signal peptide" evidence="3">
    <location>
        <begin position="1"/>
        <end position="23"/>
    </location>
</feature>
<keyword evidence="6" id="KW-1185">Reference proteome</keyword>
<dbReference type="InterPro" id="IPR000269">
    <property type="entry name" value="Cu_amine_oxidase"/>
</dbReference>
<dbReference type="Gene3D" id="2.70.98.20">
    <property type="entry name" value="Copper amine oxidase, catalytic domain"/>
    <property type="match status" value="1"/>
</dbReference>
<evidence type="ECO:0000313" key="5">
    <source>
        <dbReference type="EMBL" id="GIH81443.1"/>
    </source>
</evidence>
<dbReference type="Pfam" id="PF01179">
    <property type="entry name" value="Cu_amine_oxid"/>
    <property type="match status" value="1"/>
</dbReference>
<dbReference type="GO" id="GO:0005886">
    <property type="term" value="C:plasma membrane"/>
    <property type="evidence" value="ECO:0007669"/>
    <property type="project" value="TreeGrafter"/>
</dbReference>
<proteinExistence type="inferred from homology"/>
<keyword evidence="3" id="KW-0732">Signal</keyword>
<dbReference type="GO" id="GO:0048038">
    <property type="term" value="F:quinone binding"/>
    <property type="evidence" value="ECO:0007669"/>
    <property type="project" value="InterPro"/>
</dbReference>
<feature type="domain" description="Copper amine oxidase catalytic" evidence="4">
    <location>
        <begin position="180"/>
        <end position="411"/>
    </location>
</feature>
<feature type="chain" id="PRO_5035166761" description="Amine oxidase" evidence="3">
    <location>
        <begin position="24"/>
        <end position="412"/>
    </location>
</feature>
<evidence type="ECO:0000313" key="6">
    <source>
        <dbReference type="Proteomes" id="UP000616724"/>
    </source>
</evidence>
<keyword evidence="2" id="KW-0186">Copper</keyword>
<keyword evidence="1 2" id="KW-0801">TPQ</keyword>
<dbReference type="GO" id="GO:0005507">
    <property type="term" value="F:copper ion binding"/>
    <property type="evidence" value="ECO:0007669"/>
    <property type="project" value="InterPro"/>
</dbReference>